<dbReference type="Proteomes" id="UP000801864">
    <property type="component" value="Unassembled WGS sequence"/>
</dbReference>
<dbReference type="EMBL" id="QLNT01000001">
    <property type="protein sequence ID" value="KAF3076861.1"/>
    <property type="molecule type" value="Genomic_DNA"/>
</dbReference>
<dbReference type="AlphaFoldDB" id="A0A9P5CG51"/>
<comment type="caution">
    <text evidence="2">The sequence shown here is derived from an EMBL/GenBank/DDBJ whole genome shotgun (WGS) entry which is preliminary data.</text>
</comment>
<sequence>MPSSSVTRRSHKRASSSVLEREELPGSGLVSLQLLLVEIPREKEAKQIQFEDIKMSLSGHSRCWLGVDPEGWLGVQQRARTDHSSSPMAMNPAKP</sequence>
<keyword evidence="3" id="KW-1185">Reference proteome</keyword>
<evidence type="ECO:0000313" key="2">
    <source>
        <dbReference type="EMBL" id="KAF3076861.1"/>
    </source>
</evidence>
<name>A0A9P5CG51_9HYPO</name>
<gene>
    <name evidence="2" type="ORF">CFAM422_000295</name>
</gene>
<protein>
    <submittedName>
        <fullName evidence="2">Uncharacterized protein</fullName>
    </submittedName>
</protein>
<reference evidence="2 3" key="1">
    <citation type="submission" date="2018-06" db="EMBL/GenBank/DDBJ databases">
        <title>Genome analysis of cellulolytic fungus Trichoderma lentiforme CFAM-422.</title>
        <authorList>
            <person name="Steindorff A.S."/>
            <person name="Formighieri E.F."/>
            <person name="Midorikawa G.E.O."/>
            <person name="Tamietti M.S."/>
            <person name="Ramos E.Z."/>
            <person name="Silva A.S."/>
            <person name="Bon E.P.S."/>
            <person name="Mendes T.D."/>
            <person name="Damaso M.C.T."/>
            <person name="Favaro L.C.L."/>
        </authorList>
    </citation>
    <scope>NUCLEOTIDE SEQUENCE [LARGE SCALE GENOMIC DNA]</scope>
    <source>
        <strain evidence="2 3">CFAM-422</strain>
    </source>
</reference>
<feature type="region of interest" description="Disordered" evidence="1">
    <location>
        <begin position="1"/>
        <end position="24"/>
    </location>
</feature>
<proteinExistence type="predicted"/>
<evidence type="ECO:0000313" key="3">
    <source>
        <dbReference type="Proteomes" id="UP000801864"/>
    </source>
</evidence>
<accession>A0A9P5CG51</accession>
<organism evidence="2 3">
    <name type="scientific">Trichoderma lentiforme</name>
    <dbReference type="NCBI Taxonomy" id="1567552"/>
    <lineage>
        <taxon>Eukaryota</taxon>
        <taxon>Fungi</taxon>
        <taxon>Dikarya</taxon>
        <taxon>Ascomycota</taxon>
        <taxon>Pezizomycotina</taxon>
        <taxon>Sordariomycetes</taxon>
        <taxon>Hypocreomycetidae</taxon>
        <taxon>Hypocreales</taxon>
        <taxon>Hypocreaceae</taxon>
        <taxon>Trichoderma</taxon>
    </lineage>
</organism>
<evidence type="ECO:0000256" key="1">
    <source>
        <dbReference type="SAM" id="MobiDB-lite"/>
    </source>
</evidence>